<proteinExistence type="predicted"/>
<dbReference type="InterPro" id="IPR014718">
    <property type="entry name" value="GH-type_carb-bd"/>
</dbReference>
<dbReference type="EMBL" id="JAKEVY010000004">
    <property type="protein sequence ID" value="MCF1716437.1"/>
    <property type="molecule type" value="Genomic_DNA"/>
</dbReference>
<dbReference type="Gene3D" id="2.70.98.10">
    <property type="match status" value="1"/>
</dbReference>
<keyword evidence="5" id="KW-1185">Reference proteome</keyword>
<evidence type="ECO:0000313" key="4">
    <source>
        <dbReference type="EMBL" id="MCF1716437.1"/>
    </source>
</evidence>
<protein>
    <submittedName>
        <fullName evidence="4">Aldose 1-epimerase family protein</fullName>
    </submittedName>
</protein>
<comment type="cofactor">
    <cofactor evidence="1">
        <name>Ca(2+)</name>
        <dbReference type="ChEBI" id="CHEBI:29108"/>
    </cofactor>
</comment>
<dbReference type="InterPro" id="IPR008183">
    <property type="entry name" value="Aldose_1/G6P_1-epimerase"/>
</dbReference>
<evidence type="ECO:0000313" key="5">
    <source>
        <dbReference type="Proteomes" id="UP001200145"/>
    </source>
</evidence>
<gene>
    <name evidence="4" type="ORF">L0U88_17480</name>
</gene>
<name>A0ABS9BMY9_9BACT</name>
<sequence length="292" mass="33639">MRITIQNERVRAVIHPIGAELQELKDLQSGVNYLWSGDPAYWGKYSPVLFPIVGALKENTYFYKGHQYSLPRHGFARERSFECIDQSPESASFLLIADATTREVYPFDFQLVIRYSLLDNLLSCTYMVTNPGKEDCYFSLGAHPAFAVPFGTSVADQRYEDYYLEFSDSDSLLRYTLDKGLIGKGTTEIPLRDKKLQLQKELFRQDAIVLKNLPDTEIRLRSDKHAHGLDFGFRDFPFFGIWAAPDAPFVCLEPWCGIADSVDHNQQLTEKEGIIRLPPNEIFERQWTVRIY</sequence>
<dbReference type="InterPro" id="IPR037481">
    <property type="entry name" value="LacX"/>
</dbReference>
<dbReference type="RefSeq" id="WP_234867636.1">
    <property type="nucleotide sequence ID" value="NZ_JAKEVY010000004.1"/>
</dbReference>
<organism evidence="4 5">
    <name type="scientific">Flavihumibacter fluminis</name>
    <dbReference type="NCBI Taxonomy" id="2909236"/>
    <lineage>
        <taxon>Bacteria</taxon>
        <taxon>Pseudomonadati</taxon>
        <taxon>Bacteroidota</taxon>
        <taxon>Chitinophagia</taxon>
        <taxon>Chitinophagales</taxon>
        <taxon>Chitinophagaceae</taxon>
        <taxon>Flavihumibacter</taxon>
    </lineage>
</organism>
<comment type="subunit">
    <text evidence="2">Monomer.</text>
</comment>
<keyword evidence="3" id="KW-0106">Calcium</keyword>
<dbReference type="SUPFAM" id="SSF74650">
    <property type="entry name" value="Galactose mutarotase-like"/>
    <property type="match status" value="1"/>
</dbReference>
<dbReference type="Proteomes" id="UP001200145">
    <property type="component" value="Unassembled WGS sequence"/>
</dbReference>
<evidence type="ECO:0000256" key="1">
    <source>
        <dbReference type="ARBA" id="ARBA00001913"/>
    </source>
</evidence>
<comment type="caution">
    <text evidence="4">The sequence shown here is derived from an EMBL/GenBank/DDBJ whole genome shotgun (WGS) entry which is preliminary data.</text>
</comment>
<evidence type="ECO:0000256" key="2">
    <source>
        <dbReference type="ARBA" id="ARBA00011245"/>
    </source>
</evidence>
<dbReference type="CDD" id="cd09024">
    <property type="entry name" value="Aldose_epim_lacX"/>
    <property type="match status" value="1"/>
</dbReference>
<evidence type="ECO:0000256" key="3">
    <source>
        <dbReference type="ARBA" id="ARBA00022837"/>
    </source>
</evidence>
<reference evidence="4 5" key="1">
    <citation type="submission" date="2022-01" db="EMBL/GenBank/DDBJ databases">
        <title>Flavihumibacter sp. nov., isolated from sediment of a river.</title>
        <authorList>
            <person name="Liu H."/>
        </authorList>
    </citation>
    <scope>NUCLEOTIDE SEQUENCE [LARGE SCALE GENOMIC DNA]</scope>
    <source>
        <strain evidence="4 5">RY-1</strain>
    </source>
</reference>
<accession>A0ABS9BMY9</accession>
<dbReference type="InterPro" id="IPR011013">
    <property type="entry name" value="Gal_mutarotase_sf_dom"/>
</dbReference>
<dbReference type="Pfam" id="PF01263">
    <property type="entry name" value="Aldose_epim"/>
    <property type="match status" value="1"/>
</dbReference>